<protein>
    <recommendedName>
        <fullName evidence="5">DUF2330 domain-containing protein</fullName>
    </recommendedName>
</protein>
<dbReference type="InterPro" id="IPR029062">
    <property type="entry name" value="Class_I_gatase-like"/>
</dbReference>
<dbReference type="RefSeq" id="WP_277858710.1">
    <property type="nucleotide sequence ID" value="NZ_JARRAG010000001.1"/>
</dbReference>
<keyword evidence="4" id="KW-1185">Reference proteome</keyword>
<organism evidence="3 4">
    <name type="scientific">Paludisphaera mucosa</name>
    <dbReference type="NCBI Taxonomy" id="3030827"/>
    <lineage>
        <taxon>Bacteria</taxon>
        <taxon>Pseudomonadati</taxon>
        <taxon>Planctomycetota</taxon>
        <taxon>Planctomycetia</taxon>
        <taxon>Isosphaerales</taxon>
        <taxon>Isosphaeraceae</taxon>
        <taxon>Paludisphaera</taxon>
    </lineage>
</organism>
<comment type="caution">
    <text evidence="3">The sequence shown here is derived from an EMBL/GenBank/DDBJ whole genome shotgun (WGS) entry which is preliminary data.</text>
</comment>
<name>A0ABT6F436_9BACT</name>
<evidence type="ECO:0000256" key="1">
    <source>
        <dbReference type="SAM" id="MobiDB-lite"/>
    </source>
</evidence>
<feature type="region of interest" description="Disordered" evidence="1">
    <location>
        <begin position="326"/>
        <end position="365"/>
    </location>
</feature>
<keyword evidence="2" id="KW-0732">Signal</keyword>
<feature type="region of interest" description="Disordered" evidence="1">
    <location>
        <begin position="824"/>
        <end position="845"/>
    </location>
</feature>
<evidence type="ECO:0008006" key="5">
    <source>
        <dbReference type="Google" id="ProtNLM"/>
    </source>
</evidence>
<feature type="chain" id="PRO_5045840819" description="DUF2330 domain-containing protein" evidence="2">
    <location>
        <begin position="23"/>
        <end position="845"/>
    </location>
</feature>
<evidence type="ECO:0000313" key="3">
    <source>
        <dbReference type="EMBL" id="MDG3002346.1"/>
    </source>
</evidence>
<reference evidence="3 4" key="1">
    <citation type="submission" date="2023-03" db="EMBL/GenBank/DDBJ databases">
        <title>Paludisphaera mucosa sp. nov. a novel planctomycete from northern fen.</title>
        <authorList>
            <person name="Ivanova A."/>
        </authorList>
    </citation>
    <scope>NUCLEOTIDE SEQUENCE [LARGE SCALE GENOMIC DNA]</scope>
    <source>
        <strain evidence="3 4">Pla2</strain>
    </source>
</reference>
<evidence type="ECO:0000313" key="4">
    <source>
        <dbReference type="Proteomes" id="UP001216907"/>
    </source>
</evidence>
<dbReference type="Proteomes" id="UP001216907">
    <property type="component" value="Unassembled WGS sequence"/>
</dbReference>
<gene>
    <name evidence="3" type="ORF">PZE19_00965</name>
</gene>
<sequence>MKLTVATLVILIACAASVAARAQEPTSSGGLTSADEERLRMLSDPEAIKKDAEKNKLRPPFEFYRSQVAPSDVLPWVKARHWHGMTVELRANLDDYEGSLQSTPVPIPETSWDVSFGREARLVKEQRSRLGMAILLPRTAGLKDLPVELIRTGAIRADQVYLAAVRPLAPQQMLALVLTKEANGGYAAWSRLNATIPASIDRSDTQAVDLLRYYRLILPLEPDKPLLPTHPLTWTAVSHIVWDGMEPDVISVSQQAALVDWLHWGGQLVVMGGAGPKFSVLRESFLDPYLPADSTGDGRALDGDDLRALADAYLPPPGIVAPAPAAVDASQAPSPFQRTPGPDEENVLRRRPSYDFPDPIRPEAGRPVQAAGLRARPRSVVVPIREGGEVPLAVERRVGRGRITMLAVNPTDPALTAWKGLDTLIRRVILRRPEESVVALGMTSGPIQPVRSMEGPDLSWYRIAARDVGAPSPAPEPGPESLQGRVAYSPPPPGGGQAVGIDYGIPAGEGALPNLAGVAEWRDEARIPRLCRDALEQSSGIKVPSSSFVLKVILAYVLAVAPLNWLICRVVLRRREAAWLVVPALALAFAVGVERVAAYDLGFDSAGDELDVLELQADHPRGHLSRFGSLYSTGHGRYTIRFPDDPTALALPFATGRSIAGEDRTTSAWRSFPVPALEDFTVQPRSLAMFRAEQMLALPGSIAIEGEAGKRTIRNGSGLELRDATLVEFLGPDEVRETYLGTIARDADFALEGVEPKRAPATVEGFDGPDPSMLLAALRRAGEGRPEDAGEVRLTAWTPGPAAGPRIEPALDRHRGATVVVAHLGYGPPPDPGGRHYDLTASRTP</sequence>
<dbReference type="Gene3D" id="3.40.50.880">
    <property type="match status" value="1"/>
</dbReference>
<evidence type="ECO:0000256" key="2">
    <source>
        <dbReference type="SAM" id="SignalP"/>
    </source>
</evidence>
<feature type="compositionally biased region" description="Low complexity" evidence="1">
    <location>
        <begin position="326"/>
        <end position="335"/>
    </location>
</feature>
<dbReference type="SUPFAM" id="SSF52317">
    <property type="entry name" value="Class I glutamine amidotransferase-like"/>
    <property type="match status" value="1"/>
</dbReference>
<accession>A0ABT6F436</accession>
<dbReference type="EMBL" id="JARRAG010000001">
    <property type="protein sequence ID" value="MDG3002346.1"/>
    <property type="molecule type" value="Genomic_DNA"/>
</dbReference>
<proteinExistence type="predicted"/>
<feature type="signal peptide" evidence="2">
    <location>
        <begin position="1"/>
        <end position="22"/>
    </location>
</feature>